<dbReference type="SUPFAM" id="SSF55298">
    <property type="entry name" value="YjgF-like"/>
    <property type="match status" value="1"/>
</dbReference>
<dbReference type="VEuPathDB" id="FungiDB:P170DRAFT_475118"/>
<dbReference type="STRING" id="1392250.A0A2I2G7C0"/>
<dbReference type="GO" id="GO:0005739">
    <property type="term" value="C:mitochondrion"/>
    <property type="evidence" value="ECO:0007669"/>
    <property type="project" value="TreeGrafter"/>
</dbReference>
<dbReference type="PANTHER" id="PTHR11803">
    <property type="entry name" value="2-IMINOBUTANOATE/2-IMINOPROPANOATE DEAMINASE RIDA"/>
    <property type="match status" value="1"/>
</dbReference>
<evidence type="ECO:0000313" key="1">
    <source>
        <dbReference type="EMBL" id="PLB48784.1"/>
    </source>
</evidence>
<dbReference type="EMBL" id="MSFO01000004">
    <property type="protein sequence ID" value="PLB48784.1"/>
    <property type="molecule type" value="Genomic_DNA"/>
</dbReference>
<dbReference type="PANTHER" id="PTHR11803:SF42">
    <property type="entry name" value="MMF1"/>
    <property type="match status" value="1"/>
</dbReference>
<accession>A0A2I2G7C0</accession>
<dbReference type="Proteomes" id="UP000234275">
    <property type="component" value="Unassembled WGS sequence"/>
</dbReference>
<sequence>MAPAKQEVRTDKAPAPKPFLSQALVFNDMVYTSGAVGMNPATEKLIEGTTADRTKQCLRNISNILEAAGSSLEKIIKVTIFLDDMANILG</sequence>
<comment type="caution">
    <text evidence="1">The sequence shown here is derived from an EMBL/GenBank/DDBJ whole genome shotgun (WGS) entry which is preliminary data.</text>
</comment>
<protein>
    <submittedName>
        <fullName evidence="1">YjgF-like protein</fullName>
    </submittedName>
</protein>
<reference evidence="1 2" key="1">
    <citation type="submission" date="2016-12" db="EMBL/GenBank/DDBJ databases">
        <title>The genomes of Aspergillus section Nigri reveals drivers in fungal speciation.</title>
        <authorList>
            <consortium name="DOE Joint Genome Institute"/>
            <person name="Vesth T.C."/>
            <person name="Nybo J."/>
            <person name="Theobald S."/>
            <person name="Brandl J."/>
            <person name="Frisvad J.C."/>
            <person name="Nielsen K.F."/>
            <person name="Lyhne E.K."/>
            <person name="Kogle M.E."/>
            <person name="Kuo A."/>
            <person name="Riley R."/>
            <person name="Clum A."/>
            <person name="Nolan M."/>
            <person name="Lipzen A."/>
            <person name="Salamov A."/>
            <person name="Henrissat B."/>
            <person name="Wiebenga A."/>
            <person name="De Vries R.P."/>
            <person name="Grigoriev I.V."/>
            <person name="Mortensen U.H."/>
            <person name="Andersen M.R."/>
            <person name="Baker S.E."/>
        </authorList>
    </citation>
    <scope>NUCLEOTIDE SEQUENCE [LARGE SCALE GENOMIC DNA]</scope>
    <source>
        <strain evidence="1 2">IBT 23096</strain>
    </source>
</reference>
<dbReference type="GeneID" id="36560923"/>
<dbReference type="Pfam" id="PF01042">
    <property type="entry name" value="Ribonuc_L-PSP"/>
    <property type="match status" value="1"/>
</dbReference>
<keyword evidence="2" id="KW-1185">Reference proteome</keyword>
<organism evidence="1 2">
    <name type="scientific">Aspergillus steynii IBT 23096</name>
    <dbReference type="NCBI Taxonomy" id="1392250"/>
    <lineage>
        <taxon>Eukaryota</taxon>
        <taxon>Fungi</taxon>
        <taxon>Dikarya</taxon>
        <taxon>Ascomycota</taxon>
        <taxon>Pezizomycotina</taxon>
        <taxon>Eurotiomycetes</taxon>
        <taxon>Eurotiomycetidae</taxon>
        <taxon>Eurotiales</taxon>
        <taxon>Aspergillaceae</taxon>
        <taxon>Aspergillus</taxon>
        <taxon>Aspergillus subgen. Circumdati</taxon>
    </lineage>
</organism>
<dbReference type="GO" id="GO:0019239">
    <property type="term" value="F:deaminase activity"/>
    <property type="evidence" value="ECO:0007669"/>
    <property type="project" value="TreeGrafter"/>
</dbReference>
<name>A0A2I2G7C0_9EURO</name>
<dbReference type="OrthoDB" id="309640at2759"/>
<dbReference type="InterPro" id="IPR006175">
    <property type="entry name" value="YjgF/YER057c/UK114"/>
</dbReference>
<dbReference type="InterPro" id="IPR035959">
    <property type="entry name" value="RutC-like_sf"/>
</dbReference>
<dbReference type="AlphaFoldDB" id="A0A2I2G7C0"/>
<dbReference type="GO" id="GO:0005829">
    <property type="term" value="C:cytosol"/>
    <property type="evidence" value="ECO:0007669"/>
    <property type="project" value="TreeGrafter"/>
</dbReference>
<evidence type="ECO:0000313" key="2">
    <source>
        <dbReference type="Proteomes" id="UP000234275"/>
    </source>
</evidence>
<dbReference type="RefSeq" id="XP_024704086.1">
    <property type="nucleotide sequence ID" value="XM_024853225.1"/>
</dbReference>
<gene>
    <name evidence="1" type="ORF">P170DRAFT_475118</name>
</gene>
<dbReference type="CDD" id="cd00448">
    <property type="entry name" value="YjgF_YER057c_UK114_family"/>
    <property type="match status" value="1"/>
</dbReference>
<proteinExistence type="predicted"/>
<dbReference type="Gene3D" id="3.30.1330.40">
    <property type="entry name" value="RutC-like"/>
    <property type="match status" value="1"/>
</dbReference>